<comment type="caution">
    <text evidence="2">The sequence shown here is derived from an EMBL/GenBank/DDBJ whole genome shotgun (WGS) entry which is preliminary data.</text>
</comment>
<name>A0AAD5SKZ2_9FUNG</name>
<feature type="compositionally biased region" description="Low complexity" evidence="1">
    <location>
        <begin position="51"/>
        <end position="64"/>
    </location>
</feature>
<gene>
    <name evidence="2" type="ORF">HK097_007600</name>
</gene>
<dbReference type="AlphaFoldDB" id="A0AAD5SKZ2"/>
<dbReference type="Proteomes" id="UP001212841">
    <property type="component" value="Unassembled WGS sequence"/>
</dbReference>
<evidence type="ECO:0000256" key="1">
    <source>
        <dbReference type="SAM" id="MobiDB-lite"/>
    </source>
</evidence>
<accession>A0AAD5SKZ2</accession>
<feature type="region of interest" description="Disordered" evidence="1">
    <location>
        <begin position="1"/>
        <end position="88"/>
    </location>
</feature>
<protein>
    <submittedName>
        <fullName evidence="2">Uncharacterized protein</fullName>
    </submittedName>
</protein>
<sequence>MSAIVKQPDHPSQTPSPAPISYFTVNDTRDHSRTQNLFSPIPPKKSTSEATPHTSTTDQTTTATHNRLADKIRAQIPSSELVTEKVQK</sequence>
<evidence type="ECO:0000313" key="2">
    <source>
        <dbReference type="EMBL" id="KAJ3057421.1"/>
    </source>
</evidence>
<organism evidence="2 3">
    <name type="scientific">Rhizophlyctis rosea</name>
    <dbReference type="NCBI Taxonomy" id="64517"/>
    <lineage>
        <taxon>Eukaryota</taxon>
        <taxon>Fungi</taxon>
        <taxon>Fungi incertae sedis</taxon>
        <taxon>Chytridiomycota</taxon>
        <taxon>Chytridiomycota incertae sedis</taxon>
        <taxon>Chytridiomycetes</taxon>
        <taxon>Rhizophlyctidales</taxon>
        <taxon>Rhizophlyctidaceae</taxon>
        <taxon>Rhizophlyctis</taxon>
    </lineage>
</organism>
<proteinExistence type="predicted"/>
<reference evidence="2" key="1">
    <citation type="submission" date="2020-05" db="EMBL/GenBank/DDBJ databases">
        <title>Phylogenomic resolution of chytrid fungi.</title>
        <authorList>
            <person name="Stajich J.E."/>
            <person name="Amses K."/>
            <person name="Simmons R."/>
            <person name="Seto K."/>
            <person name="Myers J."/>
            <person name="Bonds A."/>
            <person name="Quandt C.A."/>
            <person name="Barry K."/>
            <person name="Liu P."/>
            <person name="Grigoriev I."/>
            <person name="Longcore J.E."/>
            <person name="James T.Y."/>
        </authorList>
    </citation>
    <scope>NUCLEOTIDE SEQUENCE</scope>
    <source>
        <strain evidence="2">JEL0318</strain>
    </source>
</reference>
<keyword evidence="3" id="KW-1185">Reference proteome</keyword>
<evidence type="ECO:0000313" key="3">
    <source>
        <dbReference type="Proteomes" id="UP001212841"/>
    </source>
</evidence>
<feature type="non-terminal residue" evidence="2">
    <location>
        <position position="88"/>
    </location>
</feature>
<dbReference type="EMBL" id="JADGJD010000004">
    <property type="protein sequence ID" value="KAJ3057421.1"/>
    <property type="molecule type" value="Genomic_DNA"/>
</dbReference>